<accession>A0A059E0B4</accession>
<evidence type="ECO:0000259" key="3">
    <source>
        <dbReference type="PROSITE" id="PS01031"/>
    </source>
</evidence>
<evidence type="ECO:0000313" key="4">
    <source>
        <dbReference type="EMBL" id="KCZ60275.1"/>
    </source>
</evidence>
<dbReference type="Proteomes" id="UP000024547">
    <property type="component" value="Unassembled WGS sequence"/>
</dbReference>
<dbReference type="PROSITE" id="PS01031">
    <property type="entry name" value="SHSP"/>
    <property type="match status" value="1"/>
</dbReference>
<dbReference type="CDD" id="cd06464">
    <property type="entry name" value="ACD_sHsps-like"/>
    <property type="match status" value="1"/>
</dbReference>
<comment type="similarity">
    <text evidence="1 2">Belongs to the small heat shock protein (HSP20) family.</text>
</comment>
<organism evidence="4 5">
    <name type="scientific">Hyphomonas atlantica</name>
    <dbReference type="NCBI Taxonomy" id="1280948"/>
    <lineage>
        <taxon>Bacteria</taxon>
        <taxon>Pseudomonadati</taxon>
        <taxon>Pseudomonadota</taxon>
        <taxon>Alphaproteobacteria</taxon>
        <taxon>Hyphomonadales</taxon>
        <taxon>Hyphomonadaceae</taxon>
        <taxon>Hyphomonas</taxon>
    </lineage>
</organism>
<evidence type="ECO:0000313" key="5">
    <source>
        <dbReference type="Proteomes" id="UP000024547"/>
    </source>
</evidence>
<proteinExistence type="inferred from homology"/>
<dbReference type="eggNOG" id="COG0071">
    <property type="taxonomic scope" value="Bacteria"/>
</dbReference>
<gene>
    <name evidence="4" type="ORF">HY36_17700</name>
</gene>
<keyword evidence="5" id="KW-1185">Reference proteome</keyword>
<dbReference type="PATRIC" id="fig|1280948.3.peg.2299"/>
<dbReference type="OrthoDB" id="9808910at2"/>
<dbReference type="SUPFAM" id="SSF49764">
    <property type="entry name" value="HSP20-like chaperones"/>
    <property type="match status" value="1"/>
</dbReference>
<sequence>MRSNNAFGVIKGKTHGCPARDPFSFLQSEIDRLFDSFSGAGFRRPVGMQEVWPRLEVKECDGLIEVAAELPRVDEKNIEVNVTDSRLTIRGEKKPERDEKTKSYRLVERSFGTFERSIALPSGVDTSKVKAQQAQGRAACRNSQAGKFKKDSALRASSLSRGPAFASLGKSHCRGWCRDASYPTPLTCEASRFFEHAVRGLRAARLVTE</sequence>
<dbReference type="AlphaFoldDB" id="A0A059E0B4"/>
<dbReference type="STRING" id="1280948.HY36_17700"/>
<dbReference type="PANTHER" id="PTHR11527">
    <property type="entry name" value="HEAT-SHOCK PROTEIN 20 FAMILY MEMBER"/>
    <property type="match status" value="1"/>
</dbReference>
<dbReference type="InterPro" id="IPR008978">
    <property type="entry name" value="HSP20-like_chaperone"/>
</dbReference>
<dbReference type="RefSeq" id="WP_051602737.1">
    <property type="nucleotide sequence ID" value="NZ_AWFH01000027.1"/>
</dbReference>
<reference evidence="4 5" key="1">
    <citation type="journal article" date="2014" name="Antonie Van Leeuwenhoek">
        <title>Hyphomonas beringensis sp. nov. and Hyphomonas chukchiensis sp. nov., isolated from surface seawater of the Bering Sea and Chukchi Sea.</title>
        <authorList>
            <person name="Li C."/>
            <person name="Lai Q."/>
            <person name="Li G."/>
            <person name="Dong C."/>
            <person name="Wang J."/>
            <person name="Liao Y."/>
            <person name="Shao Z."/>
        </authorList>
    </citation>
    <scope>NUCLEOTIDE SEQUENCE [LARGE SCALE GENOMIC DNA]</scope>
    <source>
        <strain evidence="4 5">22II1-22F38</strain>
    </source>
</reference>
<name>A0A059E0B4_9PROT</name>
<feature type="domain" description="SHSP" evidence="3">
    <location>
        <begin position="46"/>
        <end position="162"/>
    </location>
</feature>
<dbReference type="InterPro" id="IPR002068">
    <property type="entry name" value="A-crystallin/Hsp20_dom"/>
</dbReference>
<dbReference type="Pfam" id="PF00011">
    <property type="entry name" value="HSP20"/>
    <property type="match status" value="1"/>
</dbReference>
<dbReference type="InterPro" id="IPR031107">
    <property type="entry name" value="Small_HSP"/>
</dbReference>
<protein>
    <recommendedName>
        <fullName evidence="3">SHSP domain-containing protein</fullName>
    </recommendedName>
</protein>
<evidence type="ECO:0000256" key="2">
    <source>
        <dbReference type="RuleBase" id="RU003616"/>
    </source>
</evidence>
<dbReference type="Gene3D" id="2.60.40.790">
    <property type="match status" value="1"/>
</dbReference>
<evidence type="ECO:0000256" key="1">
    <source>
        <dbReference type="PROSITE-ProRule" id="PRU00285"/>
    </source>
</evidence>
<comment type="caution">
    <text evidence="4">The sequence shown here is derived from an EMBL/GenBank/DDBJ whole genome shotgun (WGS) entry which is preliminary data.</text>
</comment>
<dbReference type="EMBL" id="AWFH01000027">
    <property type="protein sequence ID" value="KCZ60275.1"/>
    <property type="molecule type" value="Genomic_DNA"/>
</dbReference>